<dbReference type="InterPro" id="IPR001036">
    <property type="entry name" value="Acrflvin-R"/>
</dbReference>
<proteinExistence type="predicted"/>
<dbReference type="Pfam" id="PF00873">
    <property type="entry name" value="ACR_tran"/>
    <property type="match status" value="1"/>
</dbReference>
<sequence>MNLLKFIVKRKVLVGLVAVFVLIAGSYAMMKLDKELFPSLDFDGAYVEVIAGDMPAIEVERNITDVIESKLQGVDGIDQIQSSSSIGRSSIQIMMERGRGEELIKEVETIVNSETASMSGIQYAETGQYGTNQSYEFFMDLSDGDMKEMTEFAKNVLEPRLEALREVRDVSLLGTEEQEVVIAFDREEVTKKGLDISQVVGMIQQANQEVTVGELSGEQNSPSLRWNTNFETVESVETMKIPTEEGFIELQDIASVKVEPVSGGVNVWKNGTQDFIFVQIGRVSDVTQIDMAEAIRAEVQEIESEGLVSGFKMNEMVAQADYVQESIEGVSSNILIGAIIAVVILLLFLRNIRATLIVGLAIPTSILLTFLSMWIFDYSFNIITLIALGLGIGMMVDSSIVILESIYRKKEEGLENFEAVIQGTKEVATAVIASMLTTIVVFVPVGLVGGEMGQFIIILSAVVAITLISSVVISFTLIPTLSEKFLRIKGKGQRKESRLIRTYSTLVSWIVRKKRYSFAVIAIFFLMFGSSLFLVNKIPMAILPDMLNRYAEIGVNVDAGMSVEEKDAFVTDIHESLSGIQDVESNFIMDNGNLFYVIVNMTKEDAITRDQKEVNEEMFSALRALDEKYPVNGVFSAMEGGGGYPVQVNIKGENFEQLQTIAADFIEELNSIEGIVGTNNSIERTSTEEMIVFKEDEIEDAGLSVMQVKQVLEQAFMDMPVGEMKLEDETVPMLVKWDSSIERKGDLLDLSIPTFTGEKELTDFIELRSVSTPNEIRHVDGERYVTISADIEGRDLGAINRDVQSVIDDFEAPVNYSVAVAGDLEQQQEMMMEMVLVLAIAIFLVYFVMAVQFNHLIHPIIVMSVIPMTIVGVIAGLFITQRELSLLSAMGVIMLIGIVLNNAILLIDRTNKLRLEGYDVKDALIEAGKNRIRPIFMTTLTTAGGMLPLALATGTSGNYQGPMATVIISGLLFATLITLVLIPAVYRLFTATGTGMTKLFTKKGDKKNVQKKDEEKQSIAAS</sequence>
<name>A0ABS6JKJ2_9BACI</name>
<evidence type="ECO:0000256" key="1">
    <source>
        <dbReference type="SAM" id="Phobius"/>
    </source>
</evidence>
<feature type="transmembrane region" description="Helical" evidence="1">
    <location>
        <begin position="356"/>
        <end position="376"/>
    </location>
</feature>
<dbReference type="EMBL" id="JAHQCS010000169">
    <property type="protein sequence ID" value="MBU9714205.1"/>
    <property type="molecule type" value="Genomic_DNA"/>
</dbReference>
<feature type="transmembrane region" description="Helical" evidence="1">
    <location>
        <begin position="330"/>
        <end position="349"/>
    </location>
</feature>
<dbReference type="PANTHER" id="PTHR32063:SF0">
    <property type="entry name" value="SWARMING MOTILITY PROTEIN SWRC"/>
    <property type="match status" value="1"/>
</dbReference>
<feature type="transmembrane region" description="Helical" evidence="1">
    <location>
        <begin position="455"/>
        <end position="481"/>
    </location>
</feature>
<feature type="transmembrane region" description="Helical" evidence="1">
    <location>
        <begin position="382"/>
        <end position="406"/>
    </location>
</feature>
<feature type="transmembrane region" description="Helical" evidence="1">
    <location>
        <begin position="427"/>
        <end position="449"/>
    </location>
</feature>
<keyword evidence="3" id="KW-1185">Reference proteome</keyword>
<protein>
    <submittedName>
        <fullName evidence="2">Efflux RND transporter permease subunit</fullName>
    </submittedName>
</protein>
<evidence type="ECO:0000313" key="3">
    <source>
        <dbReference type="Proteomes" id="UP000784880"/>
    </source>
</evidence>
<keyword evidence="1" id="KW-1133">Transmembrane helix</keyword>
<feature type="transmembrane region" description="Helical" evidence="1">
    <location>
        <begin position="966"/>
        <end position="989"/>
    </location>
</feature>
<dbReference type="RefSeq" id="WP_217068579.1">
    <property type="nucleotide sequence ID" value="NZ_JAHQCS010000169.1"/>
</dbReference>
<feature type="transmembrane region" description="Helical" evidence="1">
    <location>
        <begin position="516"/>
        <end position="535"/>
    </location>
</feature>
<accession>A0ABS6JKJ2</accession>
<gene>
    <name evidence="2" type="ORF">KS419_20925</name>
</gene>
<dbReference type="PANTHER" id="PTHR32063">
    <property type="match status" value="1"/>
</dbReference>
<comment type="caution">
    <text evidence="2">The sequence shown here is derived from an EMBL/GenBank/DDBJ whole genome shotgun (WGS) entry which is preliminary data.</text>
</comment>
<keyword evidence="1" id="KW-0812">Transmembrane</keyword>
<keyword evidence="1" id="KW-0472">Membrane</keyword>
<organism evidence="2 3">
    <name type="scientific">Evansella tamaricis</name>
    <dbReference type="NCBI Taxonomy" id="2069301"/>
    <lineage>
        <taxon>Bacteria</taxon>
        <taxon>Bacillati</taxon>
        <taxon>Bacillota</taxon>
        <taxon>Bacilli</taxon>
        <taxon>Bacillales</taxon>
        <taxon>Bacillaceae</taxon>
        <taxon>Evansella</taxon>
    </lineage>
</organism>
<feature type="transmembrane region" description="Helical" evidence="1">
    <location>
        <begin position="935"/>
        <end position="954"/>
    </location>
</feature>
<feature type="transmembrane region" description="Helical" evidence="1">
    <location>
        <begin position="830"/>
        <end position="848"/>
    </location>
</feature>
<feature type="transmembrane region" description="Helical" evidence="1">
    <location>
        <begin position="860"/>
        <end position="880"/>
    </location>
</feature>
<dbReference type="Proteomes" id="UP000784880">
    <property type="component" value="Unassembled WGS sequence"/>
</dbReference>
<evidence type="ECO:0000313" key="2">
    <source>
        <dbReference type="EMBL" id="MBU9714205.1"/>
    </source>
</evidence>
<reference evidence="2 3" key="1">
    <citation type="submission" date="2021-06" db="EMBL/GenBank/DDBJ databases">
        <title>Bacillus sp. RD4P76, an endophyte from a halophyte.</title>
        <authorList>
            <person name="Sun J.-Q."/>
        </authorList>
    </citation>
    <scope>NUCLEOTIDE SEQUENCE [LARGE SCALE GENOMIC DNA]</scope>
    <source>
        <strain evidence="2 3">CGMCC 1.15917</strain>
    </source>
</reference>
<feature type="transmembrane region" description="Helical" evidence="1">
    <location>
        <begin position="886"/>
        <end position="907"/>
    </location>
</feature>